<dbReference type="Pfam" id="PF18962">
    <property type="entry name" value="Por_Secre_tail"/>
    <property type="match status" value="1"/>
</dbReference>
<dbReference type="Gene3D" id="3.40.390.10">
    <property type="entry name" value="Collagenase (Catalytic Domain)"/>
    <property type="match status" value="1"/>
</dbReference>
<dbReference type="SUPFAM" id="SSF55486">
    <property type="entry name" value="Metalloproteases ('zincins'), catalytic domain"/>
    <property type="match status" value="1"/>
</dbReference>
<keyword evidence="4 9" id="KW-0732">Signal</keyword>
<evidence type="ECO:0000256" key="5">
    <source>
        <dbReference type="ARBA" id="ARBA00022801"/>
    </source>
</evidence>
<feature type="domain" description="Peptidase M43 pregnancy-associated plasma-A" evidence="10">
    <location>
        <begin position="169"/>
        <end position="329"/>
    </location>
</feature>
<dbReference type="PANTHER" id="PTHR47466">
    <property type="match status" value="1"/>
</dbReference>
<dbReference type="InterPro" id="IPR024079">
    <property type="entry name" value="MetalloPept_cat_dom_sf"/>
</dbReference>
<evidence type="ECO:0000256" key="7">
    <source>
        <dbReference type="ARBA" id="ARBA00023049"/>
    </source>
</evidence>
<evidence type="ECO:0000256" key="4">
    <source>
        <dbReference type="ARBA" id="ARBA00022729"/>
    </source>
</evidence>
<evidence type="ECO:0000256" key="2">
    <source>
        <dbReference type="ARBA" id="ARBA00022670"/>
    </source>
</evidence>
<keyword evidence="6" id="KW-0862">Zinc</keyword>
<evidence type="ECO:0000256" key="8">
    <source>
        <dbReference type="ARBA" id="ARBA00023157"/>
    </source>
</evidence>
<evidence type="ECO:0000313" key="12">
    <source>
        <dbReference type="EMBL" id="MDI9858416.1"/>
    </source>
</evidence>
<dbReference type="RefSeq" id="WP_283343633.1">
    <property type="nucleotide sequence ID" value="NZ_JASHIF010000002.1"/>
</dbReference>
<evidence type="ECO:0000259" key="10">
    <source>
        <dbReference type="Pfam" id="PF05572"/>
    </source>
</evidence>
<proteinExistence type="inferred from homology"/>
<dbReference type="GO" id="GO:0008237">
    <property type="term" value="F:metallopeptidase activity"/>
    <property type="evidence" value="ECO:0007669"/>
    <property type="project" value="UniProtKB-KW"/>
</dbReference>
<evidence type="ECO:0000259" key="11">
    <source>
        <dbReference type="Pfam" id="PF18962"/>
    </source>
</evidence>
<keyword evidence="5" id="KW-0378">Hydrolase</keyword>
<keyword evidence="8" id="KW-1015">Disulfide bond</keyword>
<keyword evidence="7 12" id="KW-0482">Metalloprotease</keyword>
<evidence type="ECO:0000256" key="9">
    <source>
        <dbReference type="SAM" id="SignalP"/>
    </source>
</evidence>
<dbReference type="CDD" id="cd04275">
    <property type="entry name" value="ZnMc_pappalysin_like"/>
    <property type="match status" value="1"/>
</dbReference>
<evidence type="ECO:0000256" key="1">
    <source>
        <dbReference type="ARBA" id="ARBA00008721"/>
    </source>
</evidence>
<feature type="signal peptide" evidence="9">
    <location>
        <begin position="1"/>
        <end position="19"/>
    </location>
</feature>
<reference evidence="12 13" key="1">
    <citation type="submission" date="2023-05" db="EMBL/GenBank/DDBJ databases">
        <title>Novel species of genus Flectobacillus isolated from stream in China.</title>
        <authorList>
            <person name="Lu H."/>
        </authorList>
    </citation>
    <scope>NUCLEOTIDE SEQUENCE [LARGE SCALE GENOMIC DNA]</scope>
    <source>
        <strain evidence="12 13">KCTC 42575</strain>
    </source>
</reference>
<accession>A0ABT6Y555</accession>
<keyword evidence="3" id="KW-0479">Metal-binding</keyword>
<dbReference type="Proteomes" id="UP001236507">
    <property type="component" value="Unassembled WGS sequence"/>
</dbReference>
<evidence type="ECO:0000256" key="6">
    <source>
        <dbReference type="ARBA" id="ARBA00022833"/>
    </source>
</evidence>
<gene>
    <name evidence="12" type="ORF">QM524_04240</name>
</gene>
<dbReference type="InterPro" id="IPR008754">
    <property type="entry name" value="Peptidase_M43"/>
</dbReference>
<keyword evidence="2" id="KW-0645">Protease</keyword>
<dbReference type="EMBL" id="JASHIF010000002">
    <property type="protein sequence ID" value="MDI9858416.1"/>
    <property type="molecule type" value="Genomic_DNA"/>
</dbReference>
<dbReference type="Pfam" id="PF05572">
    <property type="entry name" value="Peptidase_M43"/>
    <property type="match status" value="1"/>
</dbReference>
<dbReference type="PANTHER" id="PTHR47466:SF1">
    <property type="entry name" value="METALLOPROTEASE MEP1 (AFU_ORTHOLOGUE AFUA_1G07730)-RELATED"/>
    <property type="match status" value="1"/>
</dbReference>
<evidence type="ECO:0000256" key="3">
    <source>
        <dbReference type="ARBA" id="ARBA00022723"/>
    </source>
</evidence>
<organism evidence="12 13">
    <name type="scientific">Flectobacillus roseus</name>
    <dbReference type="NCBI Taxonomy" id="502259"/>
    <lineage>
        <taxon>Bacteria</taxon>
        <taxon>Pseudomonadati</taxon>
        <taxon>Bacteroidota</taxon>
        <taxon>Cytophagia</taxon>
        <taxon>Cytophagales</taxon>
        <taxon>Flectobacillaceae</taxon>
        <taxon>Flectobacillus</taxon>
    </lineage>
</organism>
<dbReference type="NCBIfam" id="TIGR04183">
    <property type="entry name" value="Por_Secre_tail"/>
    <property type="match status" value="1"/>
</dbReference>
<feature type="domain" description="Secretion system C-terminal sorting" evidence="11">
    <location>
        <begin position="357"/>
        <end position="427"/>
    </location>
</feature>
<protein>
    <submittedName>
        <fullName evidence="12">M43 family zinc metalloprotease</fullName>
    </submittedName>
</protein>
<feature type="chain" id="PRO_5046469564" evidence="9">
    <location>
        <begin position="20"/>
        <end position="432"/>
    </location>
</feature>
<comment type="caution">
    <text evidence="12">The sequence shown here is derived from an EMBL/GenBank/DDBJ whole genome shotgun (WGS) entry which is preliminary data.</text>
</comment>
<name>A0ABT6Y555_9BACT</name>
<keyword evidence="13" id="KW-1185">Reference proteome</keyword>
<dbReference type="InterPro" id="IPR026444">
    <property type="entry name" value="Secre_tail"/>
</dbReference>
<comment type="similarity">
    <text evidence="1">Belongs to the peptidase M43B family.</text>
</comment>
<evidence type="ECO:0000313" key="13">
    <source>
        <dbReference type="Proteomes" id="UP001236507"/>
    </source>
</evidence>
<sequence>MKKSILSTLAVIFSYTTFAQSKCGVVFQDSLNQTINQKWLQQKSNFEYQVQQYTSALKASRTTAYQTIRIPVVVHVIHNTASKIIGGTNNINISDEQILSQIQTLNEDYRKKEGTAGYNTNPVGADMQIEFFLADSTATGETTKGITRHYTTKTGFDIIKELSAITAFSKWNPYKYLNIYVVKSGTTSTPLTIGYSGFPFDAYLPGLIPNTSEAAEQQIFDGVVIDYRYFGRCCGTISTTYNMGRTTTHEVGHWLGLLHPTGDVRCGTDYCDDTPTIESLNNGFTCNKMTSTCDGNTVTNQIENYMDYSPDVCMSLFTNDQKIRTRAALELSYRRKSLVNNSTVVSESNALQVSIDPNPVKSSANIKVQFSGTENITIQLISENGNTLNEYNYQNVTSNYFLINTSSYANGMYFLRVNTSKETKVVRMFVLK</sequence>